<keyword evidence="5 11" id="KW-0812">Transmembrane</keyword>
<evidence type="ECO:0000256" key="6">
    <source>
        <dbReference type="ARBA" id="ARBA00023004"/>
    </source>
</evidence>
<dbReference type="InterPro" id="IPR039426">
    <property type="entry name" value="TonB-dep_rcpt-like"/>
</dbReference>
<dbReference type="InterPro" id="IPR000531">
    <property type="entry name" value="Beta-barrel_TonB"/>
</dbReference>
<evidence type="ECO:0000256" key="5">
    <source>
        <dbReference type="ARBA" id="ARBA00022692"/>
    </source>
</evidence>
<evidence type="ECO:0000259" key="15">
    <source>
        <dbReference type="Pfam" id="PF07715"/>
    </source>
</evidence>
<dbReference type="EMBL" id="JACFXU010000014">
    <property type="protein sequence ID" value="MBA6413157.1"/>
    <property type="molecule type" value="Genomic_DNA"/>
</dbReference>
<dbReference type="PANTHER" id="PTHR32552:SF81">
    <property type="entry name" value="TONB-DEPENDENT OUTER MEMBRANE RECEPTOR"/>
    <property type="match status" value="1"/>
</dbReference>
<reference evidence="16 17" key="1">
    <citation type="submission" date="2020-07" db="EMBL/GenBank/DDBJ databases">
        <title>Halieaceae bacterium, F7430, whole genome shotgun sequencing project.</title>
        <authorList>
            <person name="Jiang S."/>
            <person name="Liu Z.W."/>
            <person name="Du Z.J."/>
        </authorList>
    </citation>
    <scope>NUCLEOTIDE SEQUENCE [LARGE SCALE GENOMIC DNA]</scope>
    <source>
        <strain evidence="16 17">F7430</strain>
    </source>
</reference>
<keyword evidence="16" id="KW-0675">Receptor</keyword>
<comment type="similarity">
    <text evidence="11 12">Belongs to the TonB-dependent receptor family.</text>
</comment>
<organism evidence="16 17">
    <name type="scientific">Sediminihaliea albiluteola</name>
    <dbReference type="NCBI Taxonomy" id="2758564"/>
    <lineage>
        <taxon>Bacteria</taxon>
        <taxon>Pseudomonadati</taxon>
        <taxon>Pseudomonadota</taxon>
        <taxon>Gammaproteobacteria</taxon>
        <taxon>Cellvibrionales</taxon>
        <taxon>Halieaceae</taxon>
        <taxon>Sediminihaliea</taxon>
    </lineage>
</organism>
<dbReference type="RefSeq" id="WP_182171887.1">
    <property type="nucleotide sequence ID" value="NZ_JACFXU010000014.1"/>
</dbReference>
<protein>
    <submittedName>
        <fullName evidence="16">TonB-dependent receptor</fullName>
    </submittedName>
</protein>
<evidence type="ECO:0000256" key="9">
    <source>
        <dbReference type="ARBA" id="ARBA00023136"/>
    </source>
</evidence>
<dbReference type="InterPro" id="IPR012910">
    <property type="entry name" value="Plug_dom"/>
</dbReference>
<keyword evidence="7" id="KW-0406">Ion transport</keyword>
<evidence type="ECO:0000256" key="11">
    <source>
        <dbReference type="PROSITE-ProRule" id="PRU01360"/>
    </source>
</evidence>
<keyword evidence="8 12" id="KW-0798">TonB box</keyword>
<evidence type="ECO:0000256" key="4">
    <source>
        <dbReference type="ARBA" id="ARBA00022496"/>
    </source>
</evidence>
<evidence type="ECO:0000313" key="16">
    <source>
        <dbReference type="EMBL" id="MBA6413157.1"/>
    </source>
</evidence>
<evidence type="ECO:0000256" key="8">
    <source>
        <dbReference type="ARBA" id="ARBA00023077"/>
    </source>
</evidence>
<keyword evidence="4" id="KW-0410">Iron transport</keyword>
<dbReference type="PANTHER" id="PTHR32552">
    <property type="entry name" value="FERRICHROME IRON RECEPTOR-RELATED"/>
    <property type="match status" value="1"/>
</dbReference>
<proteinExistence type="inferred from homology"/>
<keyword evidence="6" id="KW-0408">Iron</keyword>
<dbReference type="Pfam" id="PF07715">
    <property type="entry name" value="Plug"/>
    <property type="match status" value="1"/>
</dbReference>
<evidence type="ECO:0000256" key="3">
    <source>
        <dbReference type="ARBA" id="ARBA00022452"/>
    </source>
</evidence>
<keyword evidence="13" id="KW-0732">Signal</keyword>
<dbReference type="Proteomes" id="UP000539350">
    <property type="component" value="Unassembled WGS sequence"/>
</dbReference>
<comment type="caution">
    <text evidence="16">The sequence shown here is derived from an EMBL/GenBank/DDBJ whole genome shotgun (WGS) entry which is preliminary data.</text>
</comment>
<dbReference type="Gene3D" id="2.40.170.20">
    <property type="entry name" value="TonB-dependent receptor, beta-barrel domain"/>
    <property type="match status" value="2"/>
</dbReference>
<evidence type="ECO:0000256" key="10">
    <source>
        <dbReference type="ARBA" id="ARBA00023237"/>
    </source>
</evidence>
<name>A0A7W2TWB9_9GAMM</name>
<evidence type="ECO:0000256" key="2">
    <source>
        <dbReference type="ARBA" id="ARBA00022448"/>
    </source>
</evidence>
<keyword evidence="17" id="KW-1185">Reference proteome</keyword>
<sequence>MANTTGSLLNGSKGPVSALSVLAISVAAAALPSSVQAQALEEIVVTAQKREESNQEVPISITALSTESLERRGIQNTEDLLGQVPGVGGFSASGSRGSIGLAIRGVAGGSPSNLSLDPAVATYMDGVFIGKMAGSSIDVAELERVEILRGPQGTLYGRNATGGAVNYITRKPLGEFGFRAVGTLGNHDLYGLKLNLDTPTIGDAEDGLGSFAASVGVQGRDRSGFYDNKSGGGDFNDLDRQAWRLAVNWNFRNSLFADYAYDGNQLDEVNDLDVVVGFNPLDAAGNVSRVAALQGTLAEARKWAAAPGSDPRIASRWIPSLERTIEVYDETLKRGEGRRSSGNVDFTPRSEVDASGHSLTLAWEASDVTFKSISAYREVSVSALGDIDAIDSSIDANGIGAYNDTLHLTLGQLYGATGGYDPKIPQLPFDAIWGAIDAQGNALHFSQDSSSDYDQFSQEFQILGGSDRLEWVAGVYYFEDKAEYERTSLALVPLAPIGNTHYKLETKALAAFGQSTWTPGLLDDRLAITGGLRWTKEEKDVEWNNAAQVGVFGGSPAVSDKDDKNFYNVSGNLTLAFQATEDLNTYIRYATGYRSGSFNGEAFGSDYFDEETMETWEIGLKSDWWDGRMRVNAALYTYEWDDLQVSQVVIVDSAPSSLITNAGNAKRWGGEIEVLVAPIDDLVIGMSYAYLDGDFDEFPDLCGTNEPQQCLKGKDFAKRNASPDNQLNVFADYLFARTDFGEITGFLSVNWQDEWYTTAASTAIIGGDPVVFDPQVMDERTVVDARLNLENIDVGNGSLRVSLWAKNLFDEDYPSYGINFGADLGLKVEKYGDPRTYGVEVAYEF</sequence>
<feature type="domain" description="TonB-dependent receptor plug" evidence="15">
    <location>
        <begin position="54"/>
        <end position="164"/>
    </location>
</feature>
<keyword evidence="2 11" id="KW-0813">Transport</keyword>
<evidence type="ECO:0000256" key="12">
    <source>
        <dbReference type="RuleBase" id="RU003357"/>
    </source>
</evidence>
<comment type="subcellular location">
    <subcellularLocation>
        <location evidence="1 11">Cell outer membrane</location>
        <topology evidence="1 11">Multi-pass membrane protein</topology>
    </subcellularLocation>
</comment>
<keyword evidence="9 11" id="KW-0472">Membrane</keyword>
<dbReference type="PROSITE" id="PS52016">
    <property type="entry name" value="TONB_DEPENDENT_REC_3"/>
    <property type="match status" value="1"/>
</dbReference>
<keyword evidence="10 11" id="KW-0998">Cell outer membrane</keyword>
<dbReference type="SUPFAM" id="SSF56935">
    <property type="entry name" value="Porins"/>
    <property type="match status" value="1"/>
</dbReference>
<gene>
    <name evidence="16" type="ORF">H2508_08560</name>
</gene>
<feature type="signal peptide" evidence="13">
    <location>
        <begin position="1"/>
        <end position="37"/>
    </location>
</feature>
<feature type="domain" description="TonB-dependent receptor-like beta-barrel" evidence="14">
    <location>
        <begin position="402"/>
        <end position="808"/>
    </location>
</feature>
<dbReference type="GO" id="GO:0006826">
    <property type="term" value="P:iron ion transport"/>
    <property type="evidence" value="ECO:0007669"/>
    <property type="project" value="UniProtKB-KW"/>
</dbReference>
<feature type="chain" id="PRO_5030576580" evidence="13">
    <location>
        <begin position="38"/>
        <end position="845"/>
    </location>
</feature>
<evidence type="ECO:0000256" key="13">
    <source>
        <dbReference type="SAM" id="SignalP"/>
    </source>
</evidence>
<keyword evidence="3 11" id="KW-1134">Transmembrane beta strand</keyword>
<evidence type="ECO:0000259" key="14">
    <source>
        <dbReference type="Pfam" id="PF00593"/>
    </source>
</evidence>
<evidence type="ECO:0000256" key="7">
    <source>
        <dbReference type="ARBA" id="ARBA00023065"/>
    </source>
</evidence>
<accession>A0A7W2TWB9</accession>
<dbReference type="InterPro" id="IPR036942">
    <property type="entry name" value="Beta-barrel_TonB_sf"/>
</dbReference>
<dbReference type="GO" id="GO:0009279">
    <property type="term" value="C:cell outer membrane"/>
    <property type="evidence" value="ECO:0007669"/>
    <property type="project" value="UniProtKB-SubCell"/>
</dbReference>
<dbReference type="AlphaFoldDB" id="A0A7W2TWB9"/>
<evidence type="ECO:0000256" key="1">
    <source>
        <dbReference type="ARBA" id="ARBA00004571"/>
    </source>
</evidence>
<evidence type="ECO:0000313" key="17">
    <source>
        <dbReference type="Proteomes" id="UP000539350"/>
    </source>
</evidence>
<dbReference type="Pfam" id="PF00593">
    <property type="entry name" value="TonB_dep_Rec_b-barrel"/>
    <property type="match status" value="1"/>
</dbReference>